<dbReference type="PANTHER" id="PTHR36443:SF1">
    <property type="entry name" value="BSR5223 PROTEIN"/>
    <property type="match status" value="1"/>
</dbReference>
<sequence>MPYMGKALIIMGLVLLIIGGILMLGGKIGLGKLPGDIFIKRGNFTFFFPIVSSIIISLILTILFNLFRK</sequence>
<dbReference type="InterPro" id="IPR021320">
    <property type="entry name" value="DUF2905"/>
</dbReference>
<dbReference type="Proteomes" id="UP000287969">
    <property type="component" value="Chromosome"/>
</dbReference>
<keyword evidence="1" id="KW-0472">Membrane</keyword>
<dbReference type="KEGG" id="spoa:EQM13_07245"/>
<proteinExistence type="predicted"/>
<feature type="transmembrane region" description="Helical" evidence="1">
    <location>
        <begin position="7"/>
        <end position="26"/>
    </location>
</feature>
<evidence type="ECO:0000313" key="2">
    <source>
        <dbReference type="EMBL" id="QAT63404.1"/>
    </source>
</evidence>
<dbReference type="PANTHER" id="PTHR36443">
    <property type="entry name" value="BSR5223 PROTEIN"/>
    <property type="match status" value="1"/>
</dbReference>
<keyword evidence="1" id="KW-0812">Transmembrane</keyword>
<keyword evidence="1" id="KW-1133">Transmembrane helix</keyword>
<organism evidence="2 3">
    <name type="scientific">Acidilutibacter cellobiosedens</name>
    <dbReference type="NCBI Taxonomy" id="2507161"/>
    <lineage>
        <taxon>Bacteria</taxon>
        <taxon>Bacillati</taxon>
        <taxon>Bacillota</taxon>
        <taxon>Tissierellia</taxon>
        <taxon>Tissierellales</taxon>
        <taxon>Acidilutibacteraceae</taxon>
        <taxon>Acidilutibacter</taxon>
    </lineage>
</organism>
<evidence type="ECO:0000256" key="1">
    <source>
        <dbReference type="SAM" id="Phobius"/>
    </source>
</evidence>
<dbReference type="AlphaFoldDB" id="A0A410QHI6"/>
<evidence type="ECO:0000313" key="3">
    <source>
        <dbReference type="Proteomes" id="UP000287969"/>
    </source>
</evidence>
<feature type="transmembrane region" description="Helical" evidence="1">
    <location>
        <begin position="46"/>
        <end position="67"/>
    </location>
</feature>
<keyword evidence="3" id="KW-1185">Reference proteome</keyword>
<dbReference type="Pfam" id="PF11146">
    <property type="entry name" value="DUF2905"/>
    <property type="match status" value="1"/>
</dbReference>
<reference evidence="3" key="1">
    <citation type="submission" date="2019-01" db="EMBL/GenBank/DDBJ databases">
        <title>Draft genomes of a novel of Sporanaerobacter strains.</title>
        <authorList>
            <person name="Ma S."/>
        </authorList>
    </citation>
    <scope>NUCLEOTIDE SEQUENCE [LARGE SCALE GENOMIC DNA]</scope>
    <source>
        <strain evidence="3">NJN-17</strain>
    </source>
</reference>
<name>A0A410QHI6_9FIRM</name>
<protein>
    <submittedName>
        <fullName evidence="2">DUF2905 domain-containing protein</fullName>
    </submittedName>
</protein>
<dbReference type="EMBL" id="CP035282">
    <property type="protein sequence ID" value="QAT63404.1"/>
    <property type="molecule type" value="Genomic_DNA"/>
</dbReference>
<accession>A0A410QHI6</accession>
<gene>
    <name evidence="2" type="ORF">EQM13_07245</name>
</gene>